<feature type="region of interest" description="Disordered" evidence="1">
    <location>
        <begin position="94"/>
        <end position="193"/>
    </location>
</feature>
<evidence type="ECO:0000313" key="2">
    <source>
        <dbReference type="EMBL" id="CAE4586730.1"/>
    </source>
</evidence>
<dbReference type="EMBL" id="HBNS01005293">
    <property type="protein sequence ID" value="CAE4586730.1"/>
    <property type="molecule type" value="Transcribed_RNA"/>
</dbReference>
<accession>A0A7S4QME9</accession>
<protein>
    <submittedName>
        <fullName evidence="2">Uncharacterized protein</fullName>
    </submittedName>
</protein>
<sequence length="225" mass="24763">MLPKKRKKTRNFGVNTIIAATAIVAAPSSRHRRPIPPPSPCKQQTTKVRQGEEGGKVGFLYWQRWWKISISPPSPPSFTAAAIVATIVAAATTRPSPPTQAITSKQPKPPKKHLSTTHPLQLPDNKPKGALPGTSRTLSSRRRCRHGAAAPPSAVAAAVFGPQPKQNHQRRIRPAGQDLTHRSPSLPRVAEPSEAPFRWRRWWKRRGKSDGVRVGRKKVSAGGWR</sequence>
<dbReference type="AlphaFoldDB" id="A0A7S4QME9"/>
<name>A0A7S4QME9_9STRA</name>
<feature type="region of interest" description="Disordered" evidence="1">
    <location>
        <begin position="27"/>
        <end position="52"/>
    </location>
</feature>
<organism evidence="2">
    <name type="scientific">Ditylum brightwellii</name>
    <dbReference type="NCBI Taxonomy" id="49249"/>
    <lineage>
        <taxon>Eukaryota</taxon>
        <taxon>Sar</taxon>
        <taxon>Stramenopiles</taxon>
        <taxon>Ochrophyta</taxon>
        <taxon>Bacillariophyta</taxon>
        <taxon>Mediophyceae</taxon>
        <taxon>Lithodesmiophycidae</taxon>
        <taxon>Lithodesmiales</taxon>
        <taxon>Lithodesmiaceae</taxon>
        <taxon>Ditylum</taxon>
    </lineage>
</organism>
<feature type="compositionally biased region" description="Low complexity" evidence="1">
    <location>
        <begin position="148"/>
        <end position="159"/>
    </location>
</feature>
<evidence type="ECO:0000256" key="1">
    <source>
        <dbReference type="SAM" id="MobiDB-lite"/>
    </source>
</evidence>
<proteinExistence type="predicted"/>
<gene>
    <name evidence="2" type="ORF">DBRI00130_LOCUS4307</name>
</gene>
<reference evidence="2" key="1">
    <citation type="submission" date="2021-01" db="EMBL/GenBank/DDBJ databases">
        <authorList>
            <person name="Corre E."/>
            <person name="Pelletier E."/>
            <person name="Niang G."/>
            <person name="Scheremetjew M."/>
            <person name="Finn R."/>
            <person name="Kale V."/>
            <person name="Holt S."/>
            <person name="Cochrane G."/>
            <person name="Meng A."/>
            <person name="Brown T."/>
            <person name="Cohen L."/>
        </authorList>
    </citation>
    <scope>NUCLEOTIDE SEQUENCE</scope>
    <source>
        <strain evidence="2">GSO104</strain>
    </source>
</reference>